<comment type="caution">
    <text evidence="1">The sequence shown here is derived from an EMBL/GenBank/DDBJ whole genome shotgun (WGS) entry which is preliminary data.</text>
</comment>
<accession>A0A366MT96</accession>
<dbReference type="Proteomes" id="UP000252669">
    <property type="component" value="Unassembled WGS sequence"/>
</dbReference>
<evidence type="ECO:0000313" key="1">
    <source>
        <dbReference type="EMBL" id="RBQ28612.1"/>
    </source>
</evidence>
<evidence type="ECO:0000313" key="2">
    <source>
        <dbReference type="Proteomes" id="UP000252669"/>
    </source>
</evidence>
<reference evidence="1 2" key="1">
    <citation type="submission" date="2017-10" db="EMBL/GenBank/DDBJ databases">
        <title>Genomics of the genus Arcobacter.</title>
        <authorList>
            <person name="Perez-Cataluna A."/>
            <person name="Figueras M.J."/>
        </authorList>
    </citation>
    <scope>NUCLEOTIDE SEQUENCE [LARGE SCALE GENOMIC DNA]</scope>
    <source>
        <strain evidence="1 2">CECT 9230</strain>
    </source>
</reference>
<organism evidence="1 2">
    <name type="scientific">Aliarcobacter vitoriensis</name>
    <dbReference type="NCBI Taxonomy" id="2011099"/>
    <lineage>
        <taxon>Bacteria</taxon>
        <taxon>Pseudomonadati</taxon>
        <taxon>Campylobacterota</taxon>
        <taxon>Epsilonproteobacteria</taxon>
        <taxon>Campylobacterales</taxon>
        <taxon>Arcobacteraceae</taxon>
        <taxon>Aliarcobacter</taxon>
    </lineage>
</organism>
<protein>
    <recommendedName>
        <fullName evidence="3">Retention module-containing protein</fullName>
    </recommendedName>
</protein>
<evidence type="ECO:0008006" key="3">
    <source>
        <dbReference type="Google" id="ProtNLM"/>
    </source>
</evidence>
<dbReference type="SUPFAM" id="SSF141072">
    <property type="entry name" value="CalX-like"/>
    <property type="match status" value="1"/>
</dbReference>
<dbReference type="InterPro" id="IPR038081">
    <property type="entry name" value="CalX-like_sf"/>
</dbReference>
<proteinExistence type="predicted"/>
<sequence>MEVLGTVKSITEGKFYVKDSSGAVRELKIGDTIAKNDVVFGDKTNSSLANIAIELSGNDVVVVNQDNNQLFDSSLTTISFGNEEVAFDKKAVDETLSAWNQAQENIDNMETAAGDVTEQATNAGNEESQDGGALRSKFNARDGDATDVISDLRQASWTGGTDNQIEDAPDNIFILPPVYTIIEGLQVVNEGDEAQYVVKLVDAAGNPVIATQDTIIYVRYTNKTTQDGDTEYNHNNVIEVVIKAGTSETTFNIKTIDDYLADNGEIYNLEITGNNSTHFDMRTGDVNGQKTNVDTEILDNSNPLNPGGEDGGYGPEDTVYVVIDGTKELWESQTGEYVVKLVDKDGNVVVPTK</sequence>
<gene>
    <name evidence="1" type="ORF">CRU91_07930</name>
</gene>
<feature type="non-terminal residue" evidence="1">
    <location>
        <position position="353"/>
    </location>
</feature>
<name>A0A366MT96_9BACT</name>
<dbReference type="AlphaFoldDB" id="A0A366MT96"/>
<keyword evidence="2" id="KW-1185">Reference proteome</keyword>
<dbReference type="EMBL" id="PDKB01000013">
    <property type="protein sequence ID" value="RBQ28612.1"/>
    <property type="molecule type" value="Genomic_DNA"/>
</dbReference>